<keyword evidence="1" id="KW-0175">Coiled coil</keyword>
<dbReference type="GO" id="GO:0000150">
    <property type="term" value="F:DNA strand exchange activity"/>
    <property type="evidence" value="ECO:0007669"/>
    <property type="project" value="InterPro"/>
</dbReference>
<dbReference type="InterPro" id="IPR036162">
    <property type="entry name" value="Resolvase-like_N_sf"/>
</dbReference>
<dbReference type="Pfam" id="PF13408">
    <property type="entry name" value="Zn_ribbon_recom"/>
    <property type="match status" value="1"/>
</dbReference>
<reference evidence="4 5" key="1">
    <citation type="submission" date="2016-09" db="EMBL/GenBank/DDBJ databases">
        <title>Complete genome of Desulfosporosinus sp. OL.</title>
        <authorList>
            <person name="Mardanov A."/>
            <person name="Beletsky A."/>
            <person name="Panova A."/>
            <person name="Karnachuk O."/>
            <person name="Ravin N."/>
        </authorList>
    </citation>
    <scope>NUCLEOTIDE SEQUENCE [LARGE SCALE GENOMIC DNA]</scope>
    <source>
        <strain evidence="4 5">OL</strain>
    </source>
</reference>
<evidence type="ECO:0000259" key="3">
    <source>
        <dbReference type="PROSITE" id="PS51737"/>
    </source>
</evidence>
<proteinExistence type="predicted"/>
<dbReference type="InterPro" id="IPR011109">
    <property type="entry name" value="DNA_bind_recombinase_dom"/>
</dbReference>
<dbReference type="Gene3D" id="3.40.50.1390">
    <property type="entry name" value="Resolvase, N-terminal catalytic domain"/>
    <property type="match status" value="1"/>
</dbReference>
<dbReference type="PROSITE" id="PS51737">
    <property type="entry name" value="RECOMBINASE_DNA_BIND"/>
    <property type="match status" value="1"/>
</dbReference>
<dbReference type="STRING" id="1888891.DSOL_5097"/>
<dbReference type="SUPFAM" id="SSF53041">
    <property type="entry name" value="Resolvase-like"/>
    <property type="match status" value="1"/>
</dbReference>
<feature type="domain" description="Recombinase" evidence="3">
    <location>
        <begin position="179"/>
        <end position="305"/>
    </location>
</feature>
<dbReference type="InterPro" id="IPR025827">
    <property type="entry name" value="Zn_ribbon_recom_dom"/>
</dbReference>
<comment type="caution">
    <text evidence="4">The sequence shown here is derived from an EMBL/GenBank/DDBJ whole genome shotgun (WGS) entry which is preliminary data.</text>
</comment>
<dbReference type="EMBL" id="MLBF01000085">
    <property type="protein sequence ID" value="OLN26182.1"/>
    <property type="molecule type" value="Genomic_DNA"/>
</dbReference>
<evidence type="ECO:0000256" key="1">
    <source>
        <dbReference type="SAM" id="Coils"/>
    </source>
</evidence>
<accession>A0A1Q8QFY1</accession>
<dbReference type="PROSITE" id="PS51736">
    <property type="entry name" value="RECOMBINASES_3"/>
    <property type="match status" value="1"/>
</dbReference>
<dbReference type="PANTHER" id="PTHR30461">
    <property type="entry name" value="DNA-INVERTASE FROM LAMBDOID PROPHAGE"/>
    <property type="match status" value="1"/>
</dbReference>
<evidence type="ECO:0000313" key="4">
    <source>
        <dbReference type="EMBL" id="OLN26182.1"/>
    </source>
</evidence>
<dbReference type="Pfam" id="PF07508">
    <property type="entry name" value="Recombinase"/>
    <property type="match status" value="1"/>
</dbReference>
<dbReference type="InterPro" id="IPR038109">
    <property type="entry name" value="DNA_bind_recomb_sf"/>
</dbReference>
<dbReference type="Gene3D" id="3.90.1750.20">
    <property type="entry name" value="Putative Large Serine Recombinase, Chain B, Domain 2"/>
    <property type="match status" value="1"/>
</dbReference>
<dbReference type="PANTHER" id="PTHR30461:SF23">
    <property type="entry name" value="DNA RECOMBINASE-RELATED"/>
    <property type="match status" value="1"/>
</dbReference>
<dbReference type="SMART" id="SM00857">
    <property type="entry name" value="Resolvase"/>
    <property type="match status" value="1"/>
</dbReference>
<dbReference type="InterPro" id="IPR006119">
    <property type="entry name" value="Resolv_N"/>
</dbReference>
<organism evidence="4 5">
    <name type="scientific">Desulfosporosinus metallidurans</name>
    <dbReference type="NCBI Taxonomy" id="1888891"/>
    <lineage>
        <taxon>Bacteria</taxon>
        <taxon>Bacillati</taxon>
        <taxon>Bacillota</taxon>
        <taxon>Clostridia</taxon>
        <taxon>Eubacteriales</taxon>
        <taxon>Desulfitobacteriaceae</taxon>
        <taxon>Desulfosporosinus</taxon>
    </lineage>
</organism>
<dbReference type="GO" id="GO:0003677">
    <property type="term" value="F:DNA binding"/>
    <property type="evidence" value="ECO:0007669"/>
    <property type="project" value="InterPro"/>
</dbReference>
<dbReference type="CDD" id="cd00338">
    <property type="entry name" value="Ser_Recombinase"/>
    <property type="match status" value="1"/>
</dbReference>
<sequence length="559" mass="64969">MSIIPPNPAYNQDVKVEEKKLRVAAYCRVSTELEEQQSSYQTQVEHYTREIQNNPKWIFAGIYADEGISGTNTKKRVDFNRMIEDCLASKIDMVLTKSVSRFARNTVDCITYIRQLKEKNIAVFFEKENINTLDGAGELLITILGSLAQEESRSLSTNTRWGIARRFENGQVYLNHNRFLGYTKNQEGELVIVPEEAEVVKLIFRLYLEGNSCENIKKQLEEKGIKSPTGKNKWYSTTISHMLSNEKYMGDALLQKSYTTDFINKTRVKNNGIVPQYYVEGSHEAIISKELWNLVQEEKARRNNIRKSIDKRATTDNGKYSSKYALSDLMICGECGKPYRRATWTKTKEKRIVWRCFNRQEYGNKYCHESPTIDEYIVHDAIRNAINLLIDDKDEFISTLTSNIIMVMGKYSKVIDVKAMDERLEQLKTAMFTLVEKNAKSGKDDMNFDQEYEKIAEERKQILKAKNEYTEQKALYDTYSRRVSEMQKFLGDKKCTMAEFDNELVRRLIQSIKIISEDKMIITFKSGIEMEQTMEVREKYKGCGQWKRNKSNAKISACL</sequence>
<evidence type="ECO:0000259" key="2">
    <source>
        <dbReference type="PROSITE" id="PS51736"/>
    </source>
</evidence>
<feature type="coiled-coil region" evidence="1">
    <location>
        <begin position="448"/>
        <end position="475"/>
    </location>
</feature>
<feature type="domain" description="Resolvase/invertase-type recombinase catalytic" evidence="2">
    <location>
        <begin position="22"/>
        <end position="170"/>
    </location>
</feature>
<dbReference type="Pfam" id="PF00239">
    <property type="entry name" value="Resolvase"/>
    <property type="match status" value="1"/>
</dbReference>
<name>A0A1Q8QFY1_9FIRM</name>
<evidence type="ECO:0000313" key="5">
    <source>
        <dbReference type="Proteomes" id="UP000186102"/>
    </source>
</evidence>
<gene>
    <name evidence="4" type="ORF">DSOL_5097</name>
</gene>
<dbReference type="Proteomes" id="UP000186102">
    <property type="component" value="Unassembled WGS sequence"/>
</dbReference>
<keyword evidence="5" id="KW-1185">Reference proteome</keyword>
<dbReference type="InterPro" id="IPR050639">
    <property type="entry name" value="SSR_resolvase"/>
</dbReference>
<dbReference type="AlphaFoldDB" id="A0A1Q8QFY1"/>
<protein>
    <submittedName>
        <fullName evidence="4">Site-specific recombinase</fullName>
    </submittedName>
</protein>